<comment type="caution">
    <text evidence="2">The sequence shown here is derived from an EMBL/GenBank/DDBJ whole genome shotgun (WGS) entry which is preliminary data.</text>
</comment>
<gene>
    <name evidence="2" type="ORF">PENSOL_c122G09688</name>
</gene>
<reference evidence="3" key="1">
    <citation type="journal article" date="2017" name="Nat. Microbiol.">
        <title>Global analysis of biosynthetic gene clusters reveals vast potential of secondary metabolite production in Penicillium species.</title>
        <authorList>
            <person name="Nielsen J.C."/>
            <person name="Grijseels S."/>
            <person name="Prigent S."/>
            <person name="Ji B."/>
            <person name="Dainat J."/>
            <person name="Nielsen K.F."/>
            <person name="Frisvad J.C."/>
            <person name="Workman M."/>
            <person name="Nielsen J."/>
        </authorList>
    </citation>
    <scope>NUCLEOTIDE SEQUENCE [LARGE SCALE GENOMIC DNA]</scope>
    <source>
        <strain evidence="3">IBT 29525</strain>
    </source>
</reference>
<protein>
    <submittedName>
        <fullName evidence="2">Uncharacterized protein</fullName>
    </submittedName>
</protein>
<dbReference type="Proteomes" id="UP000191612">
    <property type="component" value="Unassembled WGS sequence"/>
</dbReference>
<keyword evidence="3" id="KW-1185">Reference proteome</keyword>
<name>A0A1V6Q5F6_9EURO</name>
<evidence type="ECO:0000256" key="1">
    <source>
        <dbReference type="SAM" id="MobiDB-lite"/>
    </source>
</evidence>
<evidence type="ECO:0000313" key="2">
    <source>
        <dbReference type="EMBL" id="OQD84471.1"/>
    </source>
</evidence>
<proteinExistence type="predicted"/>
<feature type="compositionally biased region" description="Polar residues" evidence="1">
    <location>
        <begin position="64"/>
        <end position="73"/>
    </location>
</feature>
<feature type="compositionally biased region" description="Low complexity" evidence="1">
    <location>
        <begin position="37"/>
        <end position="48"/>
    </location>
</feature>
<feature type="region of interest" description="Disordered" evidence="1">
    <location>
        <begin position="1"/>
        <end position="73"/>
    </location>
</feature>
<dbReference type="EMBL" id="MDYO01000121">
    <property type="protein sequence ID" value="OQD84471.1"/>
    <property type="molecule type" value="Genomic_DNA"/>
</dbReference>
<organism evidence="2 3">
    <name type="scientific">Penicillium solitum</name>
    <dbReference type="NCBI Taxonomy" id="60172"/>
    <lineage>
        <taxon>Eukaryota</taxon>
        <taxon>Fungi</taxon>
        <taxon>Dikarya</taxon>
        <taxon>Ascomycota</taxon>
        <taxon>Pezizomycotina</taxon>
        <taxon>Eurotiomycetes</taxon>
        <taxon>Eurotiomycetidae</taxon>
        <taxon>Eurotiales</taxon>
        <taxon>Aspergillaceae</taxon>
        <taxon>Penicillium</taxon>
    </lineage>
</organism>
<accession>A0A1V6Q5F6</accession>
<evidence type="ECO:0000313" key="3">
    <source>
        <dbReference type="Proteomes" id="UP000191612"/>
    </source>
</evidence>
<dbReference type="AlphaFoldDB" id="A0A1V6Q5F6"/>
<sequence>MSFPAVNPLAGPSPNPLAALDKNSEGNTIDLRSLKTSSAGASQPSADPSPSPRFVNLNAKDTTEWPTSLGDTL</sequence>